<dbReference type="Proteomes" id="UP000824969">
    <property type="component" value="Chromosome"/>
</dbReference>
<dbReference type="InterPro" id="IPR051201">
    <property type="entry name" value="Chloro_Bact_Ser_Proteases"/>
</dbReference>
<dbReference type="PANTHER" id="PTHR43343">
    <property type="entry name" value="PEPTIDASE S12"/>
    <property type="match status" value="1"/>
</dbReference>
<keyword evidence="4" id="KW-1185">Reference proteome</keyword>
<keyword evidence="1" id="KW-0645">Protease</keyword>
<evidence type="ECO:0000256" key="2">
    <source>
        <dbReference type="ARBA" id="ARBA00022801"/>
    </source>
</evidence>
<dbReference type="Pfam" id="PF13365">
    <property type="entry name" value="Trypsin_2"/>
    <property type="match status" value="1"/>
</dbReference>
<evidence type="ECO:0000256" key="1">
    <source>
        <dbReference type="ARBA" id="ARBA00022670"/>
    </source>
</evidence>
<accession>A0ABN5XPX3</accession>
<protein>
    <recommendedName>
        <fullName evidence="5">Trypsin-like serine protease</fullName>
    </recommendedName>
</protein>
<sequence>MYEMNISQDNIVNIRLSNLLKGLGYESYNDTALQDIQLYLHKYNLFAYFPLDKDLDCNDTLKIMSLNSPVFRSGGITKSNYSEPKRSTQHAIQNAVDATVQVITDKGTGSGFIAHETGIVVTAFHVVASRAHSDRRVLIRQYAEKENEEVSEAIIVKGHRKLDYALLWLLEDERYTPLPIGNPRDLHYSQTVYAIGCPAGLPNTISKGIVANPCVKHNEVECIQSDAAIDHGNSGGPLINEQGEVVGVNLWGIGNYDAAKFSIPIDYVLEDLRDAVAYGKSRSLRTLLCPSCGFLDYNCRSDWFCINCGYQFQLD</sequence>
<organism evidence="3 4">
    <name type="scientific">Methanoculleus chikugoensis</name>
    <dbReference type="NCBI Taxonomy" id="118126"/>
    <lineage>
        <taxon>Archaea</taxon>
        <taxon>Methanobacteriati</taxon>
        <taxon>Methanobacteriota</taxon>
        <taxon>Stenosarchaea group</taxon>
        <taxon>Methanomicrobia</taxon>
        <taxon>Methanomicrobiales</taxon>
        <taxon>Methanomicrobiaceae</taxon>
        <taxon>Methanoculleus</taxon>
    </lineage>
</organism>
<dbReference type="PANTHER" id="PTHR43343:SF3">
    <property type="entry name" value="PROTEASE DO-LIKE 8, CHLOROPLASTIC"/>
    <property type="match status" value="1"/>
</dbReference>
<evidence type="ECO:0000313" key="3">
    <source>
        <dbReference type="EMBL" id="BBL68807.1"/>
    </source>
</evidence>
<evidence type="ECO:0008006" key="5">
    <source>
        <dbReference type="Google" id="ProtNLM"/>
    </source>
</evidence>
<dbReference type="EMBL" id="AP019781">
    <property type="protein sequence ID" value="BBL68807.1"/>
    <property type="molecule type" value="Genomic_DNA"/>
</dbReference>
<keyword evidence="2" id="KW-0378">Hydrolase</keyword>
<reference evidence="3 4" key="1">
    <citation type="submission" date="2019-06" db="EMBL/GenBank/DDBJ databases">
        <title>Complete genome sequence of Methanoculleus chikugoensis strain MG62.</title>
        <authorList>
            <person name="Asakawa S."/>
            <person name="Dianou D."/>
        </authorList>
    </citation>
    <scope>NUCLEOTIDE SEQUENCE [LARGE SCALE GENOMIC DNA]</scope>
    <source>
        <strain evidence="3 4">MG62</strain>
    </source>
</reference>
<proteinExistence type="predicted"/>
<name>A0ABN5XPX3_9EURY</name>
<evidence type="ECO:0000313" key="4">
    <source>
        <dbReference type="Proteomes" id="UP000824969"/>
    </source>
</evidence>
<gene>
    <name evidence="3" type="ORF">MchiMG62_19880</name>
</gene>